<keyword evidence="3" id="KW-0858">Xylan degradation</keyword>
<dbReference type="PROSITE" id="PS51760">
    <property type="entry name" value="GH10_2"/>
    <property type="match status" value="1"/>
</dbReference>
<accession>A0A5J5K3Y2</accession>
<dbReference type="GO" id="GO:0045493">
    <property type="term" value="P:xylan catabolic process"/>
    <property type="evidence" value="ECO:0007669"/>
    <property type="project" value="UniProtKB-KW"/>
</dbReference>
<evidence type="ECO:0000256" key="7">
    <source>
        <dbReference type="ARBA" id="ARBA00023295"/>
    </source>
</evidence>
<dbReference type="Gene3D" id="3.20.20.80">
    <property type="entry name" value="Glycosidases"/>
    <property type="match status" value="1"/>
</dbReference>
<evidence type="ECO:0000256" key="5">
    <source>
        <dbReference type="ARBA" id="ARBA00022801"/>
    </source>
</evidence>
<keyword evidence="4 12" id="KW-0732">Signal</keyword>
<dbReference type="PROSITE" id="PS00591">
    <property type="entry name" value="GH10_1"/>
    <property type="match status" value="1"/>
</dbReference>
<evidence type="ECO:0000256" key="3">
    <source>
        <dbReference type="ARBA" id="ARBA00022651"/>
    </source>
</evidence>
<dbReference type="InterPro" id="IPR017853">
    <property type="entry name" value="GH"/>
</dbReference>
<dbReference type="Gene3D" id="2.60.40.290">
    <property type="match status" value="1"/>
</dbReference>
<dbReference type="InterPro" id="IPR008965">
    <property type="entry name" value="CBM2/CBM3_carb-bd_dom_sf"/>
</dbReference>
<dbReference type="GO" id="GO:0030247">
    <property type="term" value="F:polysaccharide binding"/>
    <property type="evidence" value="ECO:0007669"/>
    <property type="project" value="UniProtKB-UniRule"/>
</dbReference>
<keyword evidence="6 10" id="KW-0119">Carbohydrate metabolism</keyword>
<feature type="domain" description="CBM2" evidence="13">
    <location>
        <begin position="687"/>
        <end position="788"/>
    </location>
</feature>
<organism evidence="15 16">
    <name type="scientific">Microbispora cellulosiformans</name>
    <dbReference type="NCBI Taxonomy" id="2614688"/>
    <lineage>
        <taxon>Bacteria</taxon>
        <taxon>Bacillati</taxon>
        <taxon>Actinomycetota</taxon>
        <taxon>Actinomycetes</taxon>
        <taxon>Streptosporangiales</taxon>
        <taxon>Streptosporangiaceae</taxon>
        <taxon>Microbispora</taxon>
    </lineage>
</organism>
<dbReference type="PANTHER" id="PTHR31490:SF88">
    <property type="entry name" value="BETA-XYLANASE"/>
    <property type="match status" value="1"/>
</dbReference>
<dbReference type="GO" id="GO:0031176">
    <property type="term" value="F:endo-1,4-beta-xylanase activity"/>
    <property type="evidence" value="ECO:0007669"/>
    <property type="project" value="UniProtKB-EC"/>
</dbReference>
<dbReference type="SUPFAM" id="SSF49384">
    <property type="entry name" value="Carbohydrate-binding domain"/>
    <property type="match status" value="1"/>
</dbReference>
<feature type="compositionally biased region" description="Low complexity" evidence="11">
    <location>
        <begin position="333"/>
        <end position="343"/>
    </location>
</feature>
<keyword evidence="8 10" id="KW-0624">Polysaccharide degradation</keyword>
<dbReference type="NCBIfam" id="TIGR01840">
    <property type="entry name" value="esterase_phb"/>
    <property type="match status" value="1"/>
</dbReference>
<dbReference type="GO" id="GO:0005576">
    <property type="term" value="C:extracellular region"/>
    <property type="evidence" value="ECO:0007669"/>
    <property type="project" value="InterPro"/>
</dbReference>
<dbReference type="RefSeq" id="WP_150934452.1">
    <property type="nucleotide sequence ID" value="NZ_VYTZ01000005.1"/>
</dbReference>
<dbReference type="SUPFAM" id="SSF51445">
    <property type="entry name" value="(Trans)glycosidases"/>
    <property type="match status" value="1"/>
</dbReference>
<sequence length="788" mass="83584">MRRRIVAVLAAMLMPVVALAALLVAQPAAAASLTRVTSFGNNPSNLNMYIYVPDRVASRPALLVAVHYCTGTASALYSGYFRDYVTAADQYGYIIVFPEATRSGQCFDVYSPQALRRGGGSDPVGIMSMVDYARSRYNVDPGRIYVSGVSSGAMMTNVLAAEYPDVFKAGSAFMGVPAGCFATTDGSTWNSQCANGQVSKTAQQWGDLARSMYSGYTGSYPRMQLWHGTTDSTLHYNNFGEEIKQWTNLNGVSQTPAATDTPSSGWTRTRYGGNGTQPPVEGVSVSGQGHSLPLNGQIAYAINFLGLNSTTPSSPSPTPSPTPPNSPSPSPSVSPSAGPPASTLGEAAARSGRYFGTAISASKLGDSQYTTIANREFNMITAENEMKIDATEPNRGQFTFTNADRIYNWAVQNGKRVRGHTLAWHQQQPGWMQSLSGSSLRQAMIDHINGVMSHYKGKIYAWDVVNEAFDDSNGGRRDSNLQRTGNDWIEVAFRTARAADPDAKLCYNDYNTDNWTWAKTQGVYNMVKDFKQRGVPIDCVGFQSHFNSGSPYNSNYRTTLSSFAALGVDVQITELDIQGASAQTYANVVNDCLAVPRCNGITVWGVRDSDSWRSGDTPLLFDGNGNKKAAYTSVLDALNAAVPSTSPSPTPPVSPSATPSDSPSATPSDSPSPTPSDSPSPSPSESPTVEPGGCSATMRTVNSWPGGFQSEVTVSAGGSAIRGWTVSWNWSGSASITQLWNGVRSGSGSAVTVRNESYNGTVAAGGTTTFGFTGSGSAETPSLTCGAS</sequence>
<protein>
    <recommendedName>
        <fullName evidence="10">Beta-xylanase</fullName>
        <ecNumber evidence="10">3.2.1.8</ecNumber>
    </recommendedName>
</protein>
<dbReference type="InterPro" id="IPR001919">
    <property type="entry name" value="CBD2"/>
</dbReference>
<evidence type="ECO:0000259" key="14">
    <source>
        <dbReference type="PROSITE" id="PS51760"/>
    </source>
</evidence>
<dbReference type="Pfam" id="PF10503">
    <property type="entry name" value="Esterase_PHB"/>
    <property type="match status" value="1"/>
</dbReference>
<dbReference type="SUPFAM" id="SSF53474">
    <property type="entry name" value="alpha/beta-Hydrolases"/>
    <property type="match status" value="2"/>
</dbReference>
<evidence type="ECO:0000256" key="6">
    <source>
        <dbReference type="ARBA" id="ARBA00023277"/>
    </source>
</evidence>
<dbReference type="Gene3D" id="3.40.50.1820">
    <property type="entry name" value="alpha/beta hydrolase"/>
    <property type="match status" value="1"/>
</dbReference>
<feature type="compositionally biased region" description="Pro residues" evidence="11">
    <location>
        <begin position="314"/>
        <end position="332"/>
    </location>
</feature>
<evidence type="ECO:0000256" key="11">
    <source>
        <dbReference type="SAM" id="MobiDB-lite"/>
    </source>
</evidence>
<feature type="active site" description="Nucleophile" evidence="9">
    <location>
        <position position="574"/>
    </location>
</feature>
<keyword evidence="5 10" id="KW-0378">Hydrolase</keyword>
<feature type="compositionally biased region" description="Low complexity" evidence="11">
    <location>
        <begin position="655"/>
        <end position="669"/>
    </location>
</feature>
<dbReference type="PROSITE" id="PS51173">
    <property type="entry name" value="CBM2"/>
    <property type="match status" value="1"/>
</dbReference>
<name>A0A5J5K3Y2_9ACTN</name>
<feature type="domain" description="GH10" evidence="14">
    <location>
        <begin position="338"/>
        <end position="637"/>
    </location>
</feature>
<evidence type="ECO:0000313" key="16">
    <source>
        <dbReference type="Proteomes" id="UP000327011"/>
    </source>
</evidence>
<dbReference type="InterPro" id="IPR010126">
    <property type="entry name" value="Esterase_phb"/>
</dbReference>
<dbReference type="Pfam" id="PF00331">
    <property type="entry name" value="Glyco_hydro_10"/>
    <property type="match status" value="1"/>
</dbReference>
<feature type="compositionally biased region" description="Polar residues" evidence="11">
    <location>
        <begin position="251"/>
        <end position="267"/>
    </location>
</feature>
<feature type="compositionally biased region" description="Pro residues" evidence="11">
    <location>
        <begin position="670"/>
        <end position="684"/>
    </location>
</feature>
<dbReference type="Pfam" id="PF00553">
    <property type="entry name" value="CBM_2"/>
    <property type="match status" value="1"/>
</dbReference>
<dbReference type="EC" id="3.2.1.8" evidence="10"/>
<comment type="similarity">
    <text evidence="2 10">Belongs to the glycosyl hydrolase 10 (cellulase F) family.</text>
</comment>
<evidence type="ECO:0000313" key="15">
    <source>
        <dbReference type="EMBL" id="KAA9378547.1"/>
    </source>
</evidence>
<feature type="region of interest" description="Disordered" evidence="11">
    <location>
        <begin position="251"/>
        <end position="288"/>
    </location>
</feature>
<gene>
    <name evidence="15" type="ORF">F5972_17100</name>
</gene>
<comment type="caution">
    <text evidence="15">The sequence shown here is derived from an EMBL/GenBank/DDBJ whole genome shotgun (WGS) entry which is preliminary data.</text>
</comment>
<dbReference type="EMBL" id="VYTZ01000005">
    <property type="protein sequence ID" value="KAA9378547.1"/>
    <property type="molecule type" value="Genomic_DNA"/>
</dbReference>
<evidence type="ECO:0000256" key="4">
    <source>
        <dbReference type="ARBA" id="ARBA00022729"/>
    </source>
</evidence>
<dbReference type="InterPro" id="IPR031158">
    <property type="entry name" value="GH10_AS"/>
</dbReference>
<dbReference type="PANTHER" id="PTHR31490">
    <property type="entry name" value="GLYCOSYL HYDROLASE"/>
    <property type="match status" value="1"/>
</dbReference>
<dbReference type="Proteomes" id="UP000327011">
    <property type="component" value="Unassembled WGS sequence"/>
</dbReference>
<feature type="region of interest" description="Disordered" evidence="11">
    <location>
        <begin position="642"/>
        <end position="702"/>
    </location>
</feature>
<proteinExistence type="inferred from homology"/>
<evidence type="ECO:0000256" key="9">
    <source>
        <dbReference type="PROSITE-ProRule" id="PRU10061"/>
    </source>
</evidence>
<evidence type="ECO:0000256" key="2">
    <source>
        <dbReference type="ARBA" id="ARBA00007495"/>
    </source>
</evidence>
<dbReference type="InterPro" id="IPR012291">
    <property type="entry name" value="CBM2_carb-bd_dom_sf"/>
</dbReference>
<dbReference type="SMART" id="SM00637">
    <property type="entry name" value="CBD_II"/>
    <property type="match status" value="1"/>
</dbReference>
<feature type="signal peptide" evidence="12">
    <location>
        <begin position="1"/>
        <end position="20"/>
    </location>
</feature>
<keyword evidence="16" id="KW-1185">Reference proteome</keyword>
<feature type="region of interest" description="Disordered" evidence="11">
    <location>
        <begin position="310"/>
        <end position="345"/>
    </location>
</feature>
<evidence type="ECO:0000256" key="1">
    <source>
        <dbReference type="ARBA" id="ARBA00000681"/>
    </source>
</evidence>
<reference evidence="15 16" key="1">
    <citation type="submission" date="2019-09" db="EMBL/GenBank/DDBJ databases">
        <title>Screening of Novel Bioactive Compounds from Soil-Associated.</title>
        <authorList>
            <person name="Gong X."/>
        </authorList>
    </citation>
    <scope>NUCLEOTIDE SEQUENCE [LARGE SCALE GENOMIC DNA]</scope>
    <source>
        <strain evidence="15 16">Gxj-6</strain>
    </source>
</reference>
<feature type="chain" id="PRO_5038820960" description="Beta-xylanase" evidence="12">
    <location>
        <begin position="21"/>
        <end position="788"/>
    </location>
</feature>
<evidence type="ECO:0000259" key="13">
    <source>
        <dbReference type="PROSITE" id="PS51173"/>
    </source>
</evidence>
<dbReference type="InterPro" id="IPR044846">
    <property type="entry name" value="GH10"/>
</dbReference>
<comment type="catalytic activity">
    <reaction evidence="1 10">
        <text>Endohydrolysis of (1-&gt;4)-beta-D-xylosidic linkages in xylans.</text>
        <dbReference type="EC" id="3.2.1.8"/>
    </reaction>
</comment>
<dbReference type="SMART" id="SM00633">
    <property type="entry name" value="Glyco_10"/>
    <property type="match status" value="1"/>
</dbReference>
<dbReference type="PRINTS" id="PR00134">
    <property type="entry name" value="GLHYDRLASE10"/>
</dbReference>
<evidence type="ECO:0000256" key="12">
    <source>
        <dbReference type="SAM" id="SignalP"/>
    </source>
</evidence>
<evidence type="ECO:0000256" key="8">
    <source>
        <dbReference type="ARBA" id="ARBA00023326"/>
    </source>
</evidence>
<evidence type="ECO:0000256" key="10">
    <source>
        <dbReference type="RuleBase" id="RU361174"/>
    </source>
</evidence>
<keyword evidence="7 10" id="KW-0326">Glycosidase</keyword>
<dbReference type="InterPro" id="IPR029058">
    <property type="entry name" value="AB_hydrolase_fold"/>
</dbReference>
<dbReference type="AlphaFoldDB" id="A0A5J5K3Y2"/>
<dbReference type="InterPro" id="IPR001000">
    <property type="entry name" value="GH10_dom"/>
</dbReference>